<accession>A0ABT7YZ67</accession>
<gene>
    <name evidence="2" type="ORF">QWM81_00455</name>
</gene>
<feature type="domain" description="DUF4232" evidence="1">
    <location>
        <begin position="65"/>
        <end position="188"/>
    </location>
</feature>
<dbReference type="RefSeq" id="WP_290109316.1">
    <property type="nucleotide sequence ID" value="NZ_JAUEPL010000001.1"/>
</dbReference>
<dbReference type="Pfam" id="PF14016">
    <property type="entry name" value="DUF4232"/>
    <property type="match status" value="1"/>
</dbReference>
<protein>
    <submittedName>
        <fullName evidence="2">DUF4232 domain-containing protein</fullName>
    </submittedName>
</protein>
<keyword evidence="3" id="KW-1185">Reference proteome</keyword>
<dbReference type="InterPro" id="IPR025326">
    <property type="entry name" value="DUF4232"/>
</dbReference>
<evidence type="ECO:0000259" key="1">
    <source>
        <dbReference type="Pfam" id="PF14016"/>
    </source>
</evidence>
<proteinExistence type="predicted"/>
<comment type="caution">
    <text evidence="2">The sequence shown here is derived from an EMBL/GenBank/DDBJ whole genome shotgun (WGS) entry which is preliminary data.</text>
</comment>
<reference evidence="2" key="1">
    <citation type="submission" date="2023-06" db="EMBL/GenBank/DDBJ databases">
        <title>WGS-Sequencing of Streptomyces ficellus isolate 21 collected from sand in Gara Djebilet Iron Mine in Algeria.</title>
        <authorList>
            <person name="Zegers G.P."/>
            <person name="Gomez A."/>
            <person name="Gueddou A."/>
            <person name="Zahara A.F."/>
            <person name="Worth M."/>
            <person name="Sevigny J.L."/>
            <person name="Tisa L."/>
        </authorList>
    </citation>
    <scope>NUCLEOTIDE SEQUENCE</scope>
    <source>
        <strain evidence="2">AS11</strain>
    </source>
</reference>
<dbReference type="Proteomes" id="UP001174050">
    <property type="component" value="Unassembled WGS sequence"/>
</dbReference>
<name>A0ABT7YZ67_9ACTN</name>
<evidence type="ECO:0000313" key="3">
    <source>
        <dbReference type="Proteomes" id="UP001174050"/>
    </source>
</evidence>
<organism evidence="2 3">
    <name type="scientific">Streptomyces ficellus</name>
    <dbReference type="NCBI Taxonomy" id="1977088"/>
    <lineage>
        <taxon>Bacteria</taxon>
        <taxon>Bacillati</taxon>
        <taxon>Actinomycetota</taxon>
        <taxon>Actinomycetes</taxon>
        <taxon>Kitasatosporales</taxon>
        <taxon>Streptomycetaceae</taxon>
        <taxon>Streptomyces</taxon>
    </lineage>
</organism>
<evidence type="ECO:0000313" key="2">
    <source>
        <dbReference type="EMBL" id="MDN3292538.1"/>
    </source>
</evidence>
<dbReference type="PROSITE" id="PS51257">
    <property type="entry name" value="PROKAR_LIPOPROTEIN"/>
    <property type="match status" value="1"/>
</dbReference>
<sequence>MRAIASRTLSRARTAGLVLAVPLLAITTVGCGNGGKAVEGAQADRSAAARASAAPAAAGTGVARCRAAQLKADIQIQQEGSAMLMLTNKSARTCTVKGYPAYSGLAADNSPLSVRTKRVAHPGAPMLVTLKPGRTAFAGLKWTSCDKADEKCNVLSGVVVTPPGDKAGITATVLGTDGKPVKETLEVSAEGFTTGSLQPASQSVLFP</sequence>
<dbReference type="EMBL" id="JAUEPL010000001">
    <property type="protein sequence ID" value="MDN3292538.1"/>
    <property type="molecule type" value="Genomic_DNA"/>
</dbReference>